<evidence type="ECO:0000256" key="6">
    <source>
        <dbReference type="ARBA" id="ARBA00022967"/>
    </source>
</evidence>
<gene>
    <name evidence="12" type="ORF">STSU_031370</name>
</gene>
<dbReference type="Pfam" id="PF13246">
    <property type="entry name" value="Cation_ATPase"/>
    <property type="match status" value="1"/>
</dbReference>
<dbReference type="InterPro" id="IPR023299">
    <property type="entry name" value="ATPase_P-typ_cyto_dom_N"/>
</dbReference>
<dbReference type="SMART" id="SM00831">
    <property type="entry name" value="Cation_ATPase_N"/>
    <property type="match status" value="1"/>
</dbReference>
<dbReference type="Gene3D" id="3.40.1110.10">
    <property type="entry name" value="Calcium-transporting ATPase, cytoplasmic domain N"/>
    <property type="match status" value="1"/>
</dbReference>
<dbReference type="SUPFAM" id="SSF81665">
    <property type="entry name" value="Calcium ATPase, transmembrane domain M"/>
    <property type="match status" value="1"/>
</dbReference>
<dbReference type="Pfam" id="PF00689">
    <property type="entry name" value="Cation_ATPase_C"/>
    <property type="match status" value="1"/>
</dbReference>
<feature type="transmembrane region" description="Helical" evidence="10">
    <location>
        <begin position="747"/>
        <end position="765"/>
    </location>
</feature>
<dbReference type="SUPFAM" id="SSF56784">
    <property type="entry name" value="HAD-like"/>
    <property type="match status" value="1"/>
</dbReference>
<evidence type="ECO:0000256" key="7">
    <source>
        <dbReference type="ARBA" id="ARBA00022989"/>
    </source>
</evidence>
<dbReference type="Pfam" id="PF00690">
    <property type="entry name" value="Cation_ATPase_N"/>
    <property type="match status" value="1"/>
</dbReference>
<keyword evidence="7 10" id="KW-1133">Transmembrane helix</keyword>
<dbReference type="EMBL" id="CP029159">
    <property type="protein sequence ID" value="QKM70968.1"/>
    <property type="molecule type" value="Genomic_DNA"/>
</dbReference>
<feature type="transmembrane region" description="Helical" evidence="10">
    <location>
        <begin position="785"/>
        <end position="808"/>
    </location>
</feature>
<dbReference type="InterPro" id="IPR004014">
    <property type="entry name" value="ATPase_P-typ_cation-transptr_N"/>
</dbReference>
<dbReference type="Pfam" id="PF08282">
    <property type="entry name" value="Hydrolase_3"/>
    <property type="match status" value="1"/>
</dbReference>
<evidence type="ECO:0000259" key="11">
    <source>
        <dbReference type="SMART" id="SM00831"/>
    </source>
</evidence>
<dbReference type="PRINTS" id="PR00119">
    <property type="entry name" value="CATATPASE"/>
</dbReference>
<evidence type="ECO:0000256" key="2">
    <source>
        <dbReference type="ARBA" id="ARBA00005675"/>
    </source>
</evidence>
<comment type="similarity">
    <text evidence="2">Belongs to the cation transport ATPase (P-type) (TC 3.A.3) family. Type IIA subfamily.</text>
</comment>
<dbReference type="SFLD" id="SFLDG00002">
    <property type="entry name" value="C1.7:_P-type_atpase_like"/>
    <property type="match status" value="1"/>
</dbReference>
<dbReference type="InterPro" id="IPR044492">
    <property type="entry name" value="P_typ_ATPase_HD_dom"/>
</dbReference>
<dbReference type="SUPFAM" id="SSF81653">
    <property type="entry name" value="Calcium ATPase, transduction domain A"/>
    <property type="match status" value="1"/>
</dbReference>
<accession>A0A7G3ULX1</accession>
<dbReference type="InterPro" id="IPR008250">
    <property type="entry name" value="ATPase_P-typ_transduc_dom_A_sf"/>
</dbReference>
<dbReference type="InterPro" id="IPR036412">
    <property type="entry name" value="HAD-like_sf"/>
</dbReference>
<feature type="domain" description="Cation-transporting P-type ATPase N-terminal" evidence="11">
    <location>
        <begin position="13"/>
        <end position="87"/>
    </location>
</feature>
<dbReference type="Proteomes" id="UP000005940">
    <property type="component" value="Chromosome"/>
</dbReference>
<reference evidence="12 13" key="1">
    <citation type="journal article" date="2012" name="J. Bacteriol.">
        <title>Draft genome of Streptomyces tsukubaensis NRRL 18488, the producer of the clinically important immunosuppressant tacrolimus (FK506).</title>
        <authorList>
            <person name="Barreiro C."/>
            <person name="Prieto C."/>
            <person name="Sola-Landa A."/>
            <person name="Solera E."/>
            <person name="Martinez-Castro M."/>
            <person name="Perez-Redondo R."/>
            <person name="Garcia-Estrada C."/>
            <person name="Aparicio J.F."/>
            <person name="Fernandez-Martinez L.T."/>
            <person name="Santos-Aberturas J."/>
            <person name="Salehi-Najafabadi Z."/>
            <person name="Rodriguez-Garcia A."/>
            <person name="Tauch A."/>
            <person name="Martin J.F."/>
        </authorList>
    </citation>
    <scope>NUCLEOTIDE SEQUENCE [LARGE SCALE GENOMIC DNA]</scope>
    <source>
        <strain evidence="13">DSM 42081 / NBRC 108919 / NRRL 18488 / 9993</strain>
    </source>
</reference>
<keyword evidence="8 10" id="KW-0472">Membrane</keyword>
<dbReference type="GO" id="GO:1990573">
    <property type="term" value="P:potassium ion import across plasma membrane"/>
    <property type="evidence" value="ECO:0007669"/>
    <property type="project" value="TreeGrafter"/>
</dbReference>
<evidence type="ECO:0000256" key="1">
    <source>
        <dbReference type="ARBA" id="ARBA00004651"/>
    </source>
</evidence>
<dbReference type="GO" id="GO:0016887">
    <property type="term" value="F:ATP hydrolysis activity"/>
    <property type="evidence" value="ECO:0007669"/>
    <property type="project" value="InterPro"/>
</dbReference>
<dbReference type="RefSeq" id="WP_130585249.1">
    <property type="nucleotide sequence ID" value="NZ_CP029159.1"/>
</dbReference>
<dbReference type="InterPro" id="IPR006068">
    <property type="entry name" value="ATPase_P-typ_cation-transptr_C"/>
</dbReference>
<evidence type="ECO:0000256" key="4">
    <source>
        <dbReference type="ARBA" id="ARBA00022741"/>
    </source>
</evidence>
<comment type="subcellular location">
    <subcellularLocation>
        <location evidence="1">Cell membrane</location>
        <topology evidence="1">Multi-pass membrane protein</topology>
    </subcellularLocation>
</comment>
<evidence type="ECO:0000313" key="12">
    <source>
        <dbReference type="EMBL" id="QKM70968.1"/>
    </source>
</evidence>
<evidence type="ECO:0000313" key="13">
    <source>
        <dbReference type="Proteomes" id="UP000005940"/>
    </source>
</evidence>
<feature type="transmembrane region" description="Helical" evidence="10">
    <location>
        <begin position="67"/>
        <end position="85"/>
    </location>
</feature>
<keyword evidence="4" id="KW-0547">Nucleotide-binding</keyword>
<sequence length="934" mass="97330">MAGASEPRGPEAPWYERDAAETAAAFGVDPAVGLPAARAAELLAERGPNALPEEKPLPAWRRFLDQYRSYMQIILVVAAVVSLAVGEWSTAVLLALLTLLNAVVGLRQEGKAESAMNALKSMMKATARVRRDGTESEIPAEQLVPGDVVLIAAGDQVPADGRIVSANALQIDESALTGESVPSAKDAGTLAAAASAGSGAASGGSGGAASGGLSPGEQSNMAFMNTPVTHGSGVLVVTGTGADTELGKISGMLSATRKEESPLTRQLNSLTLWIAGAAGLTMIVMFALGRTRGQAWDTLFVSAVSLAIAAIPEALPTVTQVILSVGSLNLAKRNAIVKELPSVETLGFTSAINSDKTGTLTMNQMTAVEVVSPSDRYTVSGTGYGLEGRIHRAAGSTASVEDAVLPFLVANDARLVDGRVVGDPTEGALLVLGHKAGLDIEATRERLPRLATLPFDPGYKLMATFNSATGDDGRPVVRVFVKGAAPAVLERTASALSEGRTVPWDEQLSGRAAEAVARMGGEGRRVMAAATRDLDPGDFDEDGDLLGYATGLRMTSLVGMVDPPREESRAAVAAAQDAHIRVRMVTGDDVTTGAAIARQLGIPGEAVLGAEFAALPEAERLDRIDRIGVVGRVAPEHKVLLAEVLKRKGEVVAMTGDGVNDAPAIKAADIGIAMGSGTDVAKNAGRMILSDDNFATIVYAVEEGRKLYDNLTKYIRFVLLLLVTFVLTFLGAAVLNIAAGEPFTPAQVLWIHFVVNAPFGFALGFDRESPGLMRRRPRPRGESVLTGPLLLTVGLSGLALTALLLGLIKLGEAHFGSTATGSSMAFTAFALCLIVAAFECRSETASVLRTSTFDSKQMNWAALAEFVLAVLVTQLDGFRRILGTTRIDLREFGWALLAALVLLAAWELGKLIARRVRAGAGAPAAGKEAVPDIA</sequence>
<dbReference type="SFLD" id="SFLDF00027">
    <property type="entry name" value="p-type_atpase"/>
    <property type="match status" value="1"/>
</dbReference>
<dbReference type="GO" id="GO:0005391">
    <property type="term" value="F:P-type sodium:potassium-exchanging transporter activity"/>
    <property type="evidence" value="ECO:0007669"/>
    <property type="project" value="TreeGrafter"/>
</dbReference>
<evidence type="ECO:0000256" key="8">
    <source>
        <dbReference type="ARBA" id="ARBA00023136"/>
    </source>
</evidence>
<feature type="transmembrane region" description="Helical" evidence="10">
    <location>
        <begin position="267"/>
        <end position="288"/>
    </location>
</feature>
<dbReference type="InterPro" id="IPR059000">
    <property type="entry name" value="ATPase_P-type_domA"/>
</dbReference>
<dbReference type="PANTHER" id="PTHR43294">
    <property type="entry name" value="SODIUM/POTASSIUM-TRANSPORTING ATPASE SUBUNIT ALPHA"/>
    <property type="match status" value="1"/>
</dbReference>
<dbReference type="Gene3D" id="2.70.150.10">
    <property type="entry name" value="Calcium-transporting ATPase, cytoplasmic transduction domain A"/>
    <property type="match status" value="1"/>
</dbReference>
<dbReference type="SFLD" id="SFLDS00003">
    <property type="entry name" value="Haloacid_Dehalogenase"/>
    <property type="match status" value="1"/>
</dbReference>
<feature type="transmembrane region" description="Helical" evidence="10">
    <location>
        <begin position="892"/>
        <end position="909"/>
    </location>
</feature>
<keyword evidence="5" id="KW-0067">ATP-binding</keyword>
<feature type="transmembrane region" description="Helical" evidence="10">
    <location>
        <begin position="714"/>
        <end position="735"/>
    </location>
</feature>
<dbReference type="GO" id="GO:0005886">
    <property type="term" value="C:plasma membrane"/>
    <property type="evidence" value="ECO:0007669"/>
    <property type="project" value="UniProtKB-SubCell"/>
</dbReference>
<dbReference type="InterPro" id="IPR001757">
    <property type="entry name" value="P_typ_ATPase"/>
</dbReference>
<organism evidence="12 13">
    <name type="scientific">Streptomyces tsukubensis (strain DSM 42081 / NBRC 108919 / NRRL 18488 / 9993)</name>
    <dbReference type="NCBI Taxonomy" id="1114943"/>
    <lineage>
        <taxon>Bacteria</taxon>
        <taxon>Bacillati</taxon>
        <taxon>Actinomycetota</taxon>
        <taxon>Actinomycetes</taxon>
        <taxon>Kitasatosporales</taxon>
        <taxon>Streptomycetaceae</taxon>
        <taxon>Streptomyces</taxon>
    </lineage>
</organism>
<dbReference type="Pfam" id="PF00122">
    <property type="entry name" value="E1-E2_ATPase"/>
    <property type="match status" value="1"/>
</dbReference>
<feature type="transmembrane region" description="Helical" evidence="10">
    <location>
        <begin position="820"/>
        <end position="838"/>
    </location>
</feature>
<evidence type="ECO:0000256" key="9">
    <source>
        <dbReference type="ARBA" id="ARBA00049360"/>
    </source>
</evidence>
<name>A0A7G3ULX1_STRT9</name>
<keyword evidence="3 10" id="KW-0812">Transmembrane</keyword>
<dbReference type="InterPro" id="IPR023214">
    <property type="entry name" value="HAD_sf"/>
</dbReference>
<dbReference type="Gene3D" id="3.40.50.1000">
    <property type="entry name" value="HAD superfamily/HAD-like"/>
    <property type="match status" value="1"/>
</dbReference>
<feature type="transmembrane region" description="Helical" evidence="10">
    <location>
        <begin position="300"/>
        <end position="323"/>
    </location>
</feature>
<dbReference type="PRINTS" id="PR00120">
    <property type="entry name" value="HATPASE"/>
</dbReference>
<feature type="transmembrane region" description="Helical" evidence="10">
    <location>
        <begin position="859"/>
        <end position="877"/>
    </location>
</feature>
<keyword evidence="13" id="KW-1185">Reference proteome</keyword>
<dbReference type="GO" id="GO:0036376">
    <property type="term" value="P:sodium ion export across plasma membrane"/>
    <property type="evidence" value="ECO:0007669"/>
    <property type="project" value="TreeGrafter"/>
</dbReference>
<dbReference type="PROSITE" id="PS00154">
    <property type="entry name" value="ATPASE_E1_E2"/>
    <property type="match status" value="1"/>
</dbReference>
<proteinExistence type="inferred from homology"/>
<protein>
    <submittedName>
        <fullName evidence="12">ATPase</fullName>
    </submittedName>
</protein>
<dbReference type="GO" id="GO:1902600">
    <property type="term" value="P:proton transmembrane transport"/>
    <property type="evidence" value="ECO:0007669"/>
    <property type="project" value="TreeGrafter"/>
</dbReference>
<evidence type="ECO:0000256" key="3">
    <source>
        <dbReference type="ARBA" id="ARBA00022692"/>
    </source>
</evidence>
<dbReference type="InterPro" id="IPR018303">
    <property type="entry name" value="ATPase_P-typ_P_site"/>
</dbReference>
<evidence type="ECO:0000256" key="5">
    <source>
        <dbReference type="ARBA" id="ARBA00022840"/>
    </source>
</evidence>
<dbReference type="GO" id="GO:0030007">
    <property type="term" value="P:intracellular potassium ion homeostasis"/>
    <property type="evidence" value="ECO:0007669"/>
    <property type="project" value="TreeGrafter"/>
</dbReference>
<evidence type="ECO:0000256" key="10">
    <source>
        <dbReference type="SAM" id="Phobius"/>
    </source>
</evidence>
<dbReference type="InterPro" id="IPR050510">
    <property type="entry name" value="Cation_transp_ATPase_P-type"/>
</dbReference>
<dbReference type="GO" id="GO:0005524">
    <property type="term" value="F:ATP binding"/>
    <property type="evidence" value="ECO:0007669"/>
    <property type="project" value="UniProtKB-KW"/>
</dbReference>
<dbReference type="PANTHER" id="PTHR43294:SF20">
    <property type="entry name" value="P-TYPE ATPASE"/>
    <property type="match status" value="1"/>
</dbReference>
<dbReference type="SUPFAM" id="SSF81660">
    <property type="entry name" value="Metal cation-transporting ATPase, ATP-binding domain N"/>
    <property type="match status" value="1"/>
</dbReference>
<keyword evidence="6" id="KW-1278">Translocase</keyword>
<dbReference type="Gene3D" id="1.20.1110.10">
    <property type="entry name" value="Calcium-transporting ATPase, transmembrane domain"/>
    <property type="match status" value="1"/>
</dbReference>
<dbReference type="AlphaFoldDB" id="A0A7G3ULX1"/>
<dbReference type="GO" id="GO:0006883">
    <property type="term" value="P:intracellular sodium ion homeostasis"/>
    <property type="evidence" value="ECO:0007669"/>
    <property type="project" value="TreeGrafter"/>
</dbReference>
<dbReference type="NCBIfam" id="TIGR01494">
    <property type="entry name" value="ATPase_P-type"/>
    <property type="match status" value="3"/>
</dbReference>
<comment type="catalytic activity">
    <reaction evidence="9">
        <text>ATP + H2O = ADP + phosphate + H(+)</text>
        <dbReference type="Rhea" id="RHEA:13065"/>
        <dbReference type="ChEBI" id="CHEBI:15377"/>
        <dbReference type="ChEBI" id="CHEBI:15378"/>
        <dbReference type="ChEBI" id="CHEBI:30616"/>
        <dbReference type="ChEBI" id="CHEBI:43474"/>
        <dbReference type="ChEBI" id="CHEBI:456216"/>
    </reaction>
</comment>
<dbReference type="InterPro" id="IPR023298">
    <property type="entry name" value="ATPase_P-typ_TM_dom_sf"/>
</dbReference>